<feature type="transmembrane region" description="Helical" evidence="1">
    <location>
        <begin position="187"/>
        <end position="208"/>
    </location>
</feature>
<dbReference type="SUPFAM" id="SSF103473">
    <property type="entry name" value="MFS general substrate transporter"/>
    <property type="match status" value="1"/>
</dbReference>
<comment type="caution">
    <text evidence="2">The sequence shown here is derived from an EMBL/GenBank/DDBJ whole genome shotgun (WGS) entry which is preliminary data.</text>
</comment>
<dbReference type="NCBIfam" id="TIGR00792">
    <property type="entry name" value="gph"/>
    <property type="match status" value="1"/>
</dbReference>
<protein>
    <submittedName>
        <fullName evidence="2">Sodium:solute symporter</fullName>
    </submittedName>
</protein>
<name>A0A0M1NKW6_9BACL</name>
<dbReference type="Pfam" id="PF13347">
    <property type="entry name" value="MFS_2"/>
    <property type="match status" value="1"/>
</dbReference>
<feature type="transmembrane region" description="Helical" evidence="1">
    <location>
        <begin position="302"/>
        <end position="320"/>
    </location>
</feature>
<feature type="transmembrane region" description="Helical" evidence="1">
    <location>
        <begin position="272"/>
        <end position="290"/>
    </location>
</feature>
<feature type="transmembrane region" description="Helical" evidence="1">
    <location>
        <begin position="46"/>
        <end position="66"/>
    </location>
</feature>
<dbReference type="PANTHER" id="PTHR11328">
    <property type="entry name" value="MAJOR FACILITATOR SUPERFAMILY DOMAIN-CONTAINING PROTEIN"/>
    <property type="match status" value="1"/>
</dbReference>
<dbReference type="InterPro" id="IPR039672">
    <property type="entry name" value="MFS_2"/>
</dbReference>
<dbReference type="CDD" id="cd17332">
    <property type="entry name" value="MFS_MelB_like"/>
    <property type="match status" value="1"/>
</dbReference>
<feature type="transmembrane region" description="Helical" evidence="1">
    <location>
        <begin position="21"/>
        <end position="40"/>
    </location>
</feature>
<feature type="transmembrane region" description="Helical" evidence="1">
    <location>
        <begin position="326"/>
        <end position="348"/>
    </location>
</feature>
<dbReference type="InterPro" id="IPR036259">
    <property type="entry name" value="MFS_trans_sf"/>
</dbReference>
<dbReference type="Proteomes" id="UP000036932">
    <property type="component" value="Unassembled WGS sequence"/>
</dbReference>
<dbReference type="GO" id="GO:0005886">
    <property type="term" value="C:plasma membrane"/>
    <property type="evidence" value="ECO:0007669"/>
    <property type="project" value="TreeGrafter"/>
</dbReference>
<dbReference type="GO" id="GO:0015293">
    <property type="term" value="F:symporter activity"/>
    <property type="evidence" value="ECO:0007669"/>
    <property type="project" value="InterPro"/>
</dbReference>
<feature type="transmembrane region" description="Helical" evidence="1">
    <location>
        <begin position="369"/>
        <end position="394"/>
    </location>
</feature>
<organism evidence="2 3">
    <name type="scientific">Paenibacillus solani</name>
    <dbReference type="NCBI Taxonomy" id="1705565"/>
    <lineage>
        <taxon>Bacteria</taxon>
        <taxon>Bacillati</taxon>
        <taxon>Bacillota</taxon>
        <taxon>Bacilli</taxon>
        <taxon>Bacillales</taxon>
        <taxon>Paenibacillaceae</taxon>
        <taxon>Paenibacillus</taxon>
    </lineage>
</organism>
<dbReference type="GO" id="GO:0006814">
    <property type="term" value="P:sodium ion transport"/>
    <property type="evidence" value="ECO:0007669"/>
    <property type="project" value="InterPro"/>
</dbReference>
<evidence type="ECO:0000256" key="1">
    <source>
        <dbReference type="SAM" id="Phobius"/>
    </source>
</evidence>
<dbReference type="PATRIC" id="fig|1705565.3.peg.5799"/>
<feature type="transmembrane region" description="Helical" evidence="1">
    <location>
        <begin position="161"/>
        <end position="181"/>
    </location>
</feature>
<gene>
    <name evidence="2" type="ORF">AM231_19255</name>
</gene>
<keyword evidence="1" id="KW-1133">Transmembrane helix</keyword>
<dbReference type="AlphaFoldDB" id="A0A0M1NKW6"/>
<evidence type="ECO:0000313" key="3">
    <source>
        <dbReference type="Proteomes" id="UP000036932"/>
    </source>
</evidence>
<keyword evidence="1" id="KW-0812">Transmembrane</keyword>
<dbReference type="Gene3D" id="1.20.1250.20">
    <property type="entry name" value="MFS general substrate transporter like domains"/>
    <property type="match status" value="2"/>
</dbReference>
<accession>A0A0M1NKW6</accession>
<dbReference type="GO" id="GO:0008643">
    <property type="term" value="P:carbohydrate transport"/>
    <property type="evidence" value="ECO:0007669"/>
    <property type="project" value="InterPro"/>
</dbReference>
<feature type="transmembrane region" description="Helical" evidence="1">
    <location>
        <begin position="414"/>
        <end position="434"/>
    </location>
</feature>
<dbReference type="PANTHER" id="PTHR11328:SF24">
    <property type="entry name" value="MAJOR FACILITATOR SUPERFAMILY (MFS) PROFILE DOMAIN-CONTAINING PROTEIN"/>
    <property type="match status" value="1"/>
</dbReference>
<feature type="transmembrane region" description="Helical" evidence="1">
    <location>
        <begin position="117"/>
        <end position="140"/>
    </location>
</feature>
<dbReference type="EMBL" id="LIUT01000003">
    <property type="protein sequence ID" value="KOR82675.1"/>
    <property type="molecule type" value="Genomic_DNA"/>
</dbReference>
<keyword evidence="3" id="KW-1185">Reference proteome</keyword>
<evidence type="ECO:0000313" key="2">
    <source>
        <dbReference type="EMBL" id="KOR82675.1"/>
    </source>
</evidence>
<reference evidence="3" key="1">
    <citation type="submission" date="2015-08" db="EMBL/GenBank/DDBJ databases">
        <title>Genome sequencing project for genomic taxonomy and phylogenomics of Bacillus-like bacteria.</title>
        <authorList>
            <person name="Liu B."/>
            <person name="Wang J."/>
            <person name="Zhu Y."/>
            <person name="Liu G."/>
            <person name="Chen Q."/>
            <person name="Chen Z."/>
            <person name="Lan J."/>
            <person name="Che J."/>
            <person name="Ge C."/>
            <person name="Shi H."/>
            <person name="Pan Z."/>
            <person name="Liu X."/>
        </authorList>
    </citation>
    <scope>NUCLEOTIDE SEQUENCE [LARGE SCALE GENOMIC DNA]</scope>
    <source>
        <strain evidence="3">FJAT-22460</strain>
    </source>
</reference>
<sequence>MRKKGCPMGNQVSWKERISYGLGDTASNLVFQMITLYLMFFYTDVYGLNVAAVGTLFLVARIIDAFDSPIIGVLIDRTHTRWGKSRPYFLWLAVPFGLVAVLTFMTPDLSETGKIVYAYATYITLGILYAAINLPLTSLLPSMTGNSQERTVVNSVRMIGGQLGGLIVSIGALPLVAAFGQGNQQQGFLWTMILFASIAVVFFFITFANTRERVQTASSRQAVPFKESVKALKGNLPWWLLLFINVFFWVAFTSKGQSAVFFLKYNLGREDLVPLVNSLNVLMLVGIALMPAMARRMGKRNTALLGIIIGAVSQLIMYAGAVASSIPVLVGAVILGNIGIGFTAGLMYAMLADTVDYGEWKSGVRAQGLLTASSSFGVKFGMGIGGAIAAWVLALGHYAPNQKQTASGLAAIQFNFVWIPFICFLLCAVLYAFYKLDEVEEKMIGELEGRR</sequence>
<feature type="transmembrane region" description="Helical" evidence="1">
    <location>
        <begin position="87"/>
        <end position="105"/>
    </location>
</feature>
<dbReference type="InterPro" id="IPR001927">
    <property type="entry name" value="Na/Gal_symport"/>
</dbReference>
<proteinExistence type="predicted"/>
<keyword evidence="1" id="KW-0472">Membrane</keyword>
<feature type="transmembrane region" description="Helical" evidence="1">
    <location>
        <begin position="236"/>
        <end position="252"/>
    </location>
</feature>